<organism evidence="7 8">
    <name type="scientific">Coccomyxa viridis</name>
    <dbReference type="NCBI Taxonomy" id="1274662"/>
    <lineage>
        <taxon>Eukaryota</taxon>
        <taxon>Viridiplantae</taxon>
        <taxon>Chlorophyta</taxon>
        <taxon>core chlorophytes</taxon>
        <taxon>Trebouxiophyceae</taxon>
        <taxon>Trebouxiophyceae incertae sedis</taxon>
        <taxon>Coccomyxaceae</taxon>
        <taxon>Coccomyxa</taxon>
    </lineage>
</organism>
<comment type="similarity">
    <text evidence="1">Belongs to the eukaryotic-type N-acetylglucosamine kinase family.</text>
</comment>
<dbReference type="InterPro" id="IPR002731">
    <property type="entry name" value="ATPase_BadF"/>
</dbReference>
<evidence type="ECO:0000256" key="2">
    <source>
        <dbReference type="ARBA" id="ARBA00012122"/>
    </source>
</evidence>
<dbReference type="CDD" id="cd24081">
    <property type="entry name" value="ASKHA_NBD_DdNAGK-like"/>
    <property type="match status" value="1"/>
</dbReference>
<feature type="domain" description="ATPase BadF/BadG/BcrA/BcrD type" evidence="6">
    <location>
        <begin position="12"/>
        <end position="309"/>
    </location>
</feature>
<dbReference type="PANTHER" id="PTHR43190">
    <property type="entry name" value="N-ACETYL-D-GLUCOSAMINE KINASE"/>
    <property type="match status" value="1"/>
</dbReference>
<sequence length="435" mass="45912">MQAHALQRQVLVGVDGGGSKTDCVVVDAQTKVVLGRAGGGASNWNSIGQDTALNTLRGAITGALAAAGVEQDAVIGMCLGISGVDREADASALKACLQEWLSHEVELMVHNDSVIALACGTGGPLHGCVLIVGTGIIAFGIGRSGQHVRASGWGPAFLDMGSGYDIGQRALAAVARAVDGRGERTDLVEATCRHCNVTKAEDLLEWAYAEAGWSRIASLAPAVLQCAEEGDSVAFKIVTSAAHEALEAVMTVATKTKLRGQRFKLVLSGGLLSKDSPFLDIILEGVKLRLPSAEVAYPRVEPALGAALLVHDALHRSSSSIEEVASSPFASTPPRLGRHDTIPHSHGKHISKEGGWAGNLRKHRRAVSSMEAVLARSIEESPVMRTNSNSDTPGSLSQPHLDRLQLDEPGRTASPGRQRRHSRYRRSLEMPLETP</sequence>
<comment type="caution">
    <text evidence="7">The sequence shown here is derived from an EMBL/GenBank/DDBJ whole genome shotgun (WGS) entry which is preliminary data.</text>
</comment>
<accession>A0ABP1FJX3</accession>
<feature type="compositionally biased region" description="Polar residues" evidence="5">
    <location>
        <begin position="384"/>
        <end position="398"/>
    </location>
</feature>
<dbReference type="EC" id="2.7.1.59" evidence="2"/>
<evidence type="ECO:0000313" key="7">
    <source>
        <dbReference type="EMBL" id="CAL5218895.1"/>
    </source>
</evidence>
<feature type="region of interest" description="Disordered" evidence="5">
    <location>
        <begin position="378"/>
        <end position="435"/>
    </location>
</feature>
<protein>
    <recommendedName>
        <fullName evidence="3">N-acetyl-D-glucosamine kinase</fullName>
        <ecNumber evidence="2">2.7.1.59</ecNumber>
    </recommendedName>
    <alternativeName>
        <fullName evidence="4">GlcNAc kinase</fullName>
    </alternativeName>
</protein>
<evidence type="ECO:0000313" key="8">
    <source>
        <dbReference type="Proteomes" id="UP001497392"/>
    </source>
</evidence>
<evidence type="ECO:0000256" key="5">
    <source>
        <dbReference type="SAM" id="MobiDB-lite"/>
    </source>
</evidence>
<dbReference type="Proteomes" id="UP001497392">
    <property type="component" value="Unassembled WGS sequence"/>
</dbReference>
<evidence type="ECO:0000256" key="3">
    <source>
        <dbReference type="ARBA" id="ARBA00014974"/>
    </source>
</evidence>
<proteinExistence type="inferred from homology"/>
<evidence type="ECO:0000256" key="1">
    <source>
        <dbReference type="ARBA" id="ARBA00006198"/>
    </source>
</evidence>
<dbReference type="EMBL" id="CAXHTA020000001">
    <property type="protein sequence ID" value="CAL5218895.1"/>
    <property type="molecule type" value="Genomic_DNA"/>
</dbReference>
<feature type="compositionally biased region" description="Basic and acidic residues" evidence="5">
    <location>
        <begin position="400"/>
        <end position="410"/>
    </location>
</feature>
<dbReference type="Pfam" id="PF01869">
    <property type="entry name" value="BcrAD_BadFG"/>
    <property type="match status" value="1"/>
</dbReference>
<dbReference type="InterPro" id="IPR052519">
    <property type="entry name" value="Euk-type_GlcNAc_Kinase"/>
</dbReference>
<dbReference type="PANTHER" id="PTHR43190:SF3">
    <property type="entry name" value="N-ACETYL-D-GLUCOSAMINE KINASE"/>
    <property type="match status" value="1"/>
</dbReference>
<dbReference type="SUPFAM" id="SSF53067">
    <property type="entry name" value="Actin-like ATPase domain"/>
    <property type="match status" value="2"/>
</dbReference>
<keyword evidence="8" id="KW-1185">Reference proteome</keyword>
<evidence type="ECO:0000259" key="6">
    <source>
        <dbReference type="Pfam" id="PF01869"/>
    </source>
</evidence>
<dbReference type="Gene3D" id="3.30.420.40">
    <property type="match status" value="2"/>
</dbReference>
<gene>
    <name evidence="7" type="primary">g634</name>
    <name evidence="7" type="ORF">VP750_LOCUS554</name>
</gene>
<dbReference type="InterPro" id="IPR043129">
    <property type="entry name" value="ATPase_NBD"/>
</dbReference>
<name>A0ABP1FJX3_9CHLO</name>
<reference evidence="7 8" key="1">
    <citation type="submission" date="2024-06" db="EMBL/GenBank/DDBJ databases">
        <authorList>
            <person name="Kraege A."/>
            <person name="Thomma B."/>
        </authorList>
    </citation>
    <scope>NUCLEOTIDE SEQUENCE [LARGE SCALE GENOMIC DNA]</scope>
</reference>
<evidence type="ECO:0000256" key="4">
    <source>
        <dbReference type="ARBA" id="ARBA00031123"/>
    </source>
</evidence>